<dbReference type="InterPro" id="IPR027417">
    <property type="entry name" value="P-loop_NTPase"/>
</dbReference>
<dbReference type="Gene3D" id="3.40.50.300">
    <property type="entry name" value="P-loop containing nucleotide triphosphate hydrolases"/>
    <property type="match status" value="2"/>
</dbReference>
<dbReference type="InterPro" id="IPR051268">
    <property type="entry name" value="Type-I_R_enzyme_R_subunit"/>
</dbReference>
<dbReference type="InterPro" id="IPR004473">
    <property type="entry name" value="Restrct_endonuc_typeI_HsdR"/>
</dbReference>
<dbReference type="STRING" id="1229783.C273_03025"/>
<accession>K9B7X6</accession>
<evidence type="ECO:0000256" key="7">
    <source>
        <dbReference type="ARBA" id="ARBA00022759"/>
    </source>
</evidence>
<dbReference type="Pfam" id="PF12008">
    <property type="entry name" value="EcoR124_C"/>
    <property type="match status" value="1"/>
</dbReference>
<dbReference type="InterPro" id="IPR007409">
    <property type="entry name" value="Restrct_endonuc_type1_HsdR_N"/>
</dbReference>
<keyword evidence="10 11" id="KW-0238">DNA-binding</keyword>
<dbReference type="Pfam" id="PF04313">
    <property type="entry name" value="HSDR_N"/>
    <property type="match status" value="1"/>
</dbReference>
<evidence type="ECO:0000259" key="12">
    <source>
        <dbReference type="PROSITE" id="PS51192"/>
    </source>
</evidence>
<evidence type="ECO:0000256" key="10">
    <source>
        <dbReference type="ARBA" id="ARBA00023125"/>
    </source>
</evidence>
<evidence type="ECO:0000256" key="4">
    <source>
        <dbReference type="ARBA" id="ARBA00022722"/>
    </source>
</evidence>
<name>K9B7X6_9STAP</name>
<comment type="function">
    <text evidence="11">Subunit R is required for both nuclease and ATPase activities, but not for modification.</text>
</comment>
<gene>
    <name evidence="13" type="ORF">C273_03025</name>
</gene>
<dbReference type="RefSeq" id="WP_009382486.1">
    <property type="nucleotide sequence ID" value="NZ_AMSQ01000004.1"/>
</dbReference>
<dbReference type="EMBL" id="AMSQ01000004">
    <property type="protein sequence ID" value="EKU49835.1"/>
    <property type="molecule type" value="Genomic_DNA"/>
</dbReference>
<evidence type="ECO:0000256" key="6">
    <source>
        <dbReference type="ARBA" id="ARBA00022747"/>
    </source>
</evidence>
<dbReference type="GO" id="GO:0005524">
    <property type="term" value="F:ATP binding"/>
    <property type="evidence" value="ECO:0007669"/>
    <property type="project" value="UniProtKB-KW"/>
</dbReference>
<feature type="domain" description="Helicase ATP-binding" evidence="12">
    <location>
        <begin position="254"/>
        <end position="400"/>
    </location>
</feature>
<comment type="catalytic activity">
    <reaction evidence="1 11">
        <text>Endonucleolytic cleavage of DNA to give random double-stranded fragments with terminal 5'-phosphates, ATP is simultaneously hydrolyzed.</text>
        <dbReference type="EC" id="3.1.21.3"/>
    </reaction>
</comment>
<dbReference type="GO" id="GO:0003677">
    <property type="term" value="F:DNA binding"/>
    <property type="evidence" value="ECO:0007669"/>
    <property type="project" value="UniProtKB-KW"/>
</dbReference>
<sequence>MAYQSELQLENDVLQRLSEIGYERVNIHNKQTLEANFRQIINDRHRDKLDGKPLSDKEFERLMLDINGKSVFDSALILRDKYVLKRDDESIVYLDFLNKQKWCKNTFQVANQVNDRKDYRSRYDVTILINGLPLVQIELKRSGVAITEAFNQVKRYHKQSFTGLFRYIQLFVISNKMKTRYFANSDKELLKGFMFYWSDEANKRINHLKDFIDAFLSPCKLAKMISRYMIVNEADRILMALRPYQVYAVEALINQALETNNNGYIWHTTGSGKTLTSFKSSQVLAEEPDIKKVIFLVDRNDLDDQTLREFNKFQADSVDDTENTKKLLEQLANPSQKLLINTIQKISHAIKSGDDILKRYENDKVIFIIDECHRSQFGEMHRLIRKQFKNAQYFGFTGTPRFEENKSNDGRATSDIFGRCLHTYLIKDAIRDGNVLGFSIDYMNTLDVKDELDESETADKINTEEVWMADERLSQIMRHIVDHYDNKTVNRKYTSILAVQSIPMALKYYNLFSQAKAQGLHDLNVTTIFSLRPNEDVKEDDREATRDALERVMQDYNLIFDTNHSTENTDSYFKDVSKRMREVIPGQKIDILIVVNMFLTGFDSRKLNTLYVDKKLQFHELIQAYSRINRVEKETKPYGNIVCYRNLKARTDEAIEIFSQTDNTDLVLEPQYQDVLNEFKDLVDQLNLIAPTPESVDLLEGEEEQKDFVLTYRRMLGLLERLKMRDDYQARDLGISEQDIQDYKGKYQHIYDRVIKRRDSDAVSILEDIDFKIEMLHNDVINVQYILDLIQDINLRDIVERDEQRKQIHNMLKKAIDDQVRLKADLIREFIDEVVPQLEVGTDMNEAYLNFEEQAKVQEIHDFATDTDFSQRELTSLLDEYEFSGNINRNQVDSKLKGSFIKRRKKIDKITNFIKEVAIKYGLSG</sequence>
<keyword evidence="4" id="KW-0540">Nuclease</keyword>
<dbReference type="PANTHER" id="PTHR30195">
    <property type="entry name" value="TYPE I SITE-SPECIFIC DEOXYRIBONUCLEASE PROTEIN SUBUNIT M AND R"/>
    <property type="match status" value="1"/>
</dbReference>
<keyword evidence="5 11" id="KW-0547">Nucleotide-binding</keyword>
<dbReference type="OrthoDB" id="9758243at2"/>
<dbReference type="PATRIC" id="fig|1229783.3.peg.611"/>
<evidence type="ECO:0000256" key="9">
    <source>
        <dbReference type="ARBA" id="ARBA00022840"/>
    </source>
</evidence>
<dbReference type="Proteomes" id="UP000009885">
    <property type="component" value="Unassembled WGS sequence"/>
</dbReference>
<evidence type="ECO:0000313" key="13">
    <source>
        <dbReference type="EMBL" id="EKU49835.1"/>
    </source>
</evidence>
<dbReference type="CDD" id="cd22332">
    <property type="entry name" value="HsdR_N"/>
    <property type="match status" value="1"/>
</dbReference>
<dbReference type="GO" id="GO:0009307">
    <property type="term" value="P:DNA restriction-modification system"/>
    <property type="evidence" value="ECO:0007669"/>
    <property type="project" value="UniProtKB-KW"/>
</dbReference>
<dbReference type="eggNOG" id="COG0610">
    <property type="taxonomic scope" value="Bacteria"/>
</dbReference>
<dbReference type="CDD" id="cd18030">
    <property type="entry name" value="DEXHc_RE_I_HsdR"/>
    <property type="match status" value="1"/>
</dbReference>
<dbReference type="Pfam" id="PF22679">
    <property type="entry name" value="T1R_D3-like"/>
    <property type="match status" value="1"/>
</dbReference>
<evidence type="ECO:0000256" key="11">
    <source>
        <dbReference type="RuleBase" id="RU364115"/>
    </source>
</evidence>
<dbReference type="SUPFAM" id="SSF52540">
    <property type="entry name" value="P-loop containing nucleoside triphosphate hydrolases"/>
    <property type="match status" value="1"/>
</dbReference>
<dbReference type="AlphaFoldDB" id="K9B7X6"/>
<evidence type="ECO:0000256" key="2">
    <source>
        <dbReference type="ARBA" id="ARBA00008598"/>
    </source>
</evidence>
<keyword evidence="6 11" id="KW-0680">Restriction system</keyword>
<proteinExistence type="inferred from homology"/>
<dbReference type="GO" id="GO:0009035">
    <property type="term" value="F:type I site-specific deoxyribonuclease activity"/>
    <property type="evidence" value="ECO:0007669"/>
    <property type="project" value="UniProtKB-EC"/>
</dbReference>
<dbReference type="REBASE" id="69785">
    <property type="entry name" value="SmaS46ORF3020P"/>
</dbReference>
<dbReference type="PANTHER" id="PTHR30195:SF16">
    <property type="entry name" value="TYPE I RESTRICTION ENZYME ENDONUCLEASE SUBUNIT"/>
    <property type="match status" value="1"/>
</dbReference>
<evidence type="ECO:0000256" key="5">
    <source>
        <dbReference type="ARBA" id="ARBA00022741"/>
    </source>
</evidence>
<dbReference type="InterPro" id="IPR022625">
    <property type="entry name" value="TypeI_RM_Rsu_C"/>
</dbReference>
<evidence type="ECO:0000256" key="8">
    <source>
        <dbReference type="ARBA" id="ARBA00022801"/>
    </source>
</evidence>
<dbReference type="EC" id="3.1.21.3" evidence="11"/>
<dbReference type="Gene3D" id="3.90.1570.50">
    <property type="match status" value="1"/>
</dbReference>
<reference evidence="13 14" key="1">
    <citation type="journal article" date="2013" name="Genome Announc.">
        <title>Genome Sequence of Staphylococcus massiliensis Strain S46, Isolated from the Surface of Healthy Human Skin.</title>
        <authorList>
            <person name="Srivastav R."/>
            <person name="Singh A."/>
            <person name="Jangir P.K."/>
            <person name="Kumari C."/>
            <person name="Muduli S."/>
            <person name="Sharma R."/>
        </authorList>
    </citation>
    <scope>NUCLEOTIDE SEQUENCE [LARGE SCALE GENOMIC DNA]</scope>
    <source>
        <strain evidence="13 14">S46</strain>
    </source>
</reference>
<keyword evidence="7" id="KW-0255">Endonuclease</keyword>
<evidence type="ECO:0000256" key="1">
    <source>
        <dbReference type="ARBA" id="ARBA00000851"/>
    </source>
</evidence>
<dbReference type="InterPro" id="IPR055180">
    <property type="entry name" value="HsdR_RecA-like_helicase_dom_2"/>
</dbReference>
<dbReference type="Gene3D" id="1.20.58.2040">
    <property type="match status" value="1"/>
</dbReference>
<dbReference type="CDD" id="cd18800">
    <property type="entry name" value="SF2_C_EcoR124I-like"/>
    <property type="match status" value="1"/>
</dbReference>
<dbReference type="NCBIfam" id="TIGR00348">
    <property type="entry name" value="hsdR"/>
    <property type="match status" value="1"/>
</dbReference>
<dbReference type="PROSITE" id="PS51192">
    <property type="entry name" value="HELICASE_ATP_BIND_1"/>
    <property type="match status" value="1"/>
</dbReference>
<evidence type="ECO:0000256" key="3">
    <source>
        <dbReference type="ARBA" id="ARBA00011296"/>
    </source>
</evidence>
<organism evidence="13 14">
    <name type="scientific">Staphylococcus massiliensis S46</name>
    <dbReference type="NCBI Taxonomy" id="1229783"/>
    <lineage>
        <taxon>Bacteria</taxon>
        <taxon>Bacillati</taxon>
        <taxon>Bacillota</taxon>
        <taxon>Bacilli</taxon>
        <taxon>Bacillales</taxon>
        <taxon>Staphylococcaceae</taxon>
        <taxon>Staphylococcus</taxon>
    </lineage>
</organism>
<comment type="caution">
    <text evidence="13">The sequence shown here is derived from an EMBL/GenBank/DDBJ whole genome shotgun (WGS) entry which is preliminary data.</text>
</comment>
<protein>
    <recommendedName>
        <fullName evidence="11">Type I restriction enzyme endonuclease subunit</fullName>
        <shortName evidence="11">R protein</shortName>
        <ecNumber evidence="11">3.1.21.3</ecNumber>
    </recommendedName>
    <alternativeName>
        <fullName evidence="11">Type-1 restriction enzyme R protein</fullName>
    </alternativeName>
</protein>
<keyword evidence="14" id="KW-1185">Reference proteome</keyword>
<comment type="subunit">
    <text evidence="3 11">The type I restriction/modification system is composed of three polypeptides R, M and S.</text>
</comment>
<dbReference type="Pfam" id="PF18766">
    <property type="entry name" value="SWI2_SNF2"/>
    <property type="match status" value="1"/>
</dbReference>
<keyword evidence="9 11" id="KW-0067">ATP-binding</keyword>
<keyword evidence="8 11" id="KW-0378">Hydrolase</keyword>
<evidence type="ECO:0000313" key="14">
    <source>
        <dbReference type="Proteomes" id="UP000009885"/>
    </source>
</evidence>
<dbReference type="SMART" id="SM00487">
    <property type="entry name" value="DEXDc"/>
    <property type="match status" value="1"/>
</dbReference>
<dbReference type="InterPro" id="IPR040980">
    <property type="entry name" value="SWI2_SNF2"/>
</dbReference>
<comment type="similarity">
    <text evidence="2 11">Belongs to the HsdR family.</text>
</comment>
<dbReference type="InterPro" id="IPR014001">
    <property type="entry name" value="Helicase_ATP-bd"/>
</dbReference>